<dbReference type="AlphaFoldDB" id="A0AA35TZF1"/>
<reference evidence="1" key="1">
    <citation type="submission" date="2023-03" db="EMBL/GenBank/DDBJ databases">
        <authorList>
            <person name="Steffen K."/>
            <person name="Cardenas P."/>
        </authorList>
    </citation>
    <scope>NUCLEOTIDE SEQUENCE</scope>
</reference>
<dbReference type="EMBL" id="CASHTH010004352">
    <property type="protein sequence ID" value="CAI8056431.1"/>
    <property type="molecule type" value="Genomic_DNA"/>
</dbReference>
<protein>
    <submittedName>
        <fullName evidence="1">Uncharacterized protein</fullName>
    </submittedName>
</protein>
<name>A0AA35TZF1_GEOBA</name>
<comment type="caution">
    <text evidence="1">The sequence shown here is derived from an EMBL/GenBank/DDBJ whole genome shotgun (WGS) entry which is preliminary data.</text>
</comment>
<evidence type="ECO:0000313" key="1">
    <source>
        <dbReference type="EMBL" id="CAI8056431.1"/>
    </source>
</evidence>
<accession>A0AA35TZF1</accession>
<evidence type="ECO:0000313" key="2">
    <source>
        <dbReference type="Proteomes" id="UP001174909"/>
    </source>
</evidence>
<gene>
    <name evidence="1" type="ORF">GBAR_LOCUS30748</name>
</gene>
<keyword evidence="2" id="KW-1185">Reference proteome</keyword>
<sequence length="129" mass="15035">WIRVNSTGYPVSGDYFDTIWENFTTLAHAWEGGTNYTDRIAAFGYWEAGDGKIFNMNWRIPNFHKNNDSIDQIEKLTENVINWLASESEFTDVSPGGKLPIVWGHLKNQNNSKFWLTSYAKKNIFHWKI</sequence>
<organism evidence="1 2">
    <name type="scientific">Geodia barretti</name>
    <name type="common">Barrett's horny sponge</name>
    <dbReference type="NCBI Taxonomy" id="519541"/>
    <lineage>
        <taxon>Eukaryota</taxon>
        <taxon>Metazoa</taxon>
        <taxon>Porifera</taxon>
        <taxon>Demospongiae</taxon>
        <taxon>Heteroscleromorpha</taxon>
        <taxon>Tetractinellida</taxon>
        <taxon>Astrophorina</taxon>
        <taxon>Geodiidae</taxon>
        <taxon>Geodia</taxon>
    </lineage>
</organism>
<feature type="non-terminal residue" evidence="1">
    <location>
        <position position="129"/>
    </location>
</feature>
<dbReference type="Proteomes" id="UP001174909">
    <property type="component" value="Unassembled WGS sequence"/>
</dbReference>
<proteinExistence type="predicted"/>